<proteinExistence type="predicted"/>
<dbReference type="AlphaFoldDB" id="A0A162J779"/>
<name>A0A162J779_9FUSO</name>
<dbReference type="EMBL" id="LVEA01000001">
    <property type="protein sequence ID" value="KYL05263.1"/>
    <property type="molecule type" value="Genomic_DNA"/>
</dbReference>
<dbReference type="RefSeq" id="WP_062680774.1">
    <property type="nucleotide sequence ID" value="NZ_LVEA01000001.1"/>
</dbReference>
<dbReference type="Proteomes" id="UP000075816">
    <property type="component" value="Unassembled WGS sequence"/>
</dbReference>
<gene>
    <name evidence="1" type="ORF">A2J07_00580</name>
</gene>
<evidence type="ECO:0000313" key="1">
    <source>
        <dbReference type="EMBL" id="KYL05263.1"/>
    </source>
</evidence>
<organism evidence="1 2">
    <name type="scientific">Fusobacterium necrophorum subsp. funduliforme</name>
    <dbReference type="NCBI Taxonomy" id="143387"/>
    <lineage>
        <taxon>Bacteria</taxon>
        <taxon>Fusobacteriati</taxon>
        <taxon>Fusobacteriota</taxon>
        <taxon>Fusobacteriia</taxon>
        <taxon>Fusobacteriales</taxon>
        <taxon>Fusobacteriaceae</taxon>
        <taxon>Fusobacterium</taxon>
    </lineage>
</organism>
<evidence type="ECO:0000313" key="2">
    <source>
        <dbReference type="Proteomes" id="UP000075816"/>
    </source>
</evidence>
<reference evidence="1 2" key="1">
    <citation type="submission" date="2016-03" db="EMBL/GenBank/DDBJ databases">
        <title>Comparative genomics of human isolates of Fusobacterium necrophorum.</title>
        <authorList>
            <person name="Jensen A."/>
            <person name="Bank S."/>
            <person name="Andersen P.S."/>
            <person name="Kristensen L.H."/>
            <person name="Prag J."/>
        </authorList>
    </citation>
    <scope>NUCLEOTIDE SEQUENCE [LARGE SCALE GENOMIC DNA]</scope>
    <source>
        <strain evidence="1 2">LS_1264</strain>
    </source>
</reference>
<protein>
    <submittedName>
        <fullName evidence="1">Uncharacterized protein</fullName>
    </submittedName>
</protein>
<sequence length="117" mass="13619">MTSYEDIKKIAFILEDEEYRGLLQLKSGIIFCFFKSKIKTAIGVYDVAISPAYEYCINDAPEMSILEFFSFFQENFISINSPSFGLVYGKEAQNHFNQLKSFLLKEIGERNELYDHK</sequence>
<comment type="caution">
    <text evidence="1">The sequence shown here is derived from an EMBL/GenBank/DDBJ whole genome shotgun (WGS) entry which is preliminary data.</text>
</comment>
<accession>A0A162J779</accession>